<evidence type="ECO:0000313" key="2">
    <source>
        <dbReference type="EMBL" id="KIM98941.1"/>
    </source>
</evidence>
<keyword evidence="3" id="KW-1185">Reference proteome</keyword>
<feature type="region of interest" description="Disordered" evidence="1">
    <location>
        <begin position="91"/>
        <end position="111"/>
    </location>
</feature>
<proteinExistence type="predicted"/>
<dbReference type="AlphaFoldDB" id="A0A0C3H999"/>
<reference evidence="2 3" key="1">
    <citation type="submission" date="2014-04" db="EMBL/GenBank/DDBJ databases">
        <authorList>
            <consortium name="DOE Joint Genome Institute"/>
            <person name="Kuo A."/>
            <person name="Martino E."/>
            <person name="Perotto S."/>
            <person name="Kohler A."/>
            <person name="Nagy L.G."/>
            <person name="Floudas D."/>
            <person name="Copeland A."/>
            <person name="Barry K.W."/>
            <person name="Cichocki N."/>
            <person name="Veneault-Fourrey C."/>
            <person name="LaButti K."/>
            <person name="Lindquist E.A."/>
            <person name="Lipzen A."/>
            <person name="Lundell T."/>
            <person name="Morin E."/>
            <person name="Murat C."/>
            <person name="Sun H."/>
            <person name="Tunlid A."/>
            <person name="Henrissat B."/>
            <person name="Grigoriev I.V."/>
            <person name="Hibbett D.S."/>
            <person name="Martin F."/>
            <person name="Nordberg H.P."/>
            <person name="Cantor M.N."/>
            <person name="Hua S.X."/>
        </authorList>
    </citation>
    <scope>NUCLEOTIDE SEQUENCE [LARGE SCALE GENOMIC DNA]</scope>
    <source>
        <strain evidence="2 3">Zn</strain>
    </source>
</reference>
<dbReference type="InParanoid" id="A0A0C3H999"/>
<dbReference type="Proteomes" id="UP000054321">
    <property type="component" value="Unassembled WGS sequence"/>
</dbReference>
<name>A0A0C3H999_OIDMZ</name>
<evidence type="ECO:0000256" key="1">
    <source>
        <dbReference type="SAM" id="MobiDB-lite"/>
    </source>
</evidence>
<organism evidence="2 3">
    <name type="scientific">Oidiodendron maius (strain Zn)</name>
    <dbReference type="NCBI Taxonomy" id="913774"/>
    <lineage>
        <taxon>Eukaryota</taxon>
        <taxon>Fungi</taxon>
        <taxon>Dikarya</taxon>
        <taxon>Ascomycota</taxon>
        <taxon>Pezizomycotina</taxon>
        <taxon>Leotiomycetes</taxon>
        <taxon>Leotiomycetes incertae sedis</taxon>
        <taxon>Myxotrichaceae</taxon>
        <taxon>Oidiodendron</taxon>
    </lineage>
</organism>
<gene>
    <name evidence="2" type="ORF">OIDMADRAFT_30590</name>
</gene>
<reference evidence="3" key="2">
    <citation type="submission" date="2015-01" db="EMBL/GenBank/DDBJ databases">
        <title>Evolutionary Origins and Diversification of the Mycorrhizal Mutualists.</title>
        <authorList>
            <consortium name="DOE Joint Genome Institute"/>
            <consortium name="Mycorrhizal Genomics Consortium"/>
            <person name="Kohler A."/>
            <person name="Kuo A."/>
            <person name="Nagy L.G."/>
            <person name="Floudas D."/>
            <person name="Copeland A."/>
            <person name="Barry K.W."/>
            <person name="Cichocki N."/>
            <person name="Veneault-Fourrey C."/>
            <person name="LaButti K."/>
            <person name="Lindquist E.A."/>
            <person name="Lipzen A."/>
            <person name="Lundell T."/>
            <person name="Morin E."/>
            <person name="Murat C."/>
            <person name="Riley R."/>
            <person name="Ohm R."/>
            <person name="Sun H."/>
            <person name="Tunlid A."/>
            <person name="Henrissat B."/>
            <person name="Grigoriev I.V."/>
            <person name="Hibbett D.S."/>
            <person name="Martin F."/>
        </authorList>
    </citation>
    <scope>NUCLEOTIDE SEQUENCE [LARGE SCALE GENOMIC DNA]</scope>
    <source>
        <strain evidence="3">Zn</strain>
    </source>
</reference>
<protein>
    <submittedName>
        <fullName evidence="2">Uncharacterized protein</fullName>
    </submittedName>
</protein>
<dbReference type="EMBL" id="KN832879">
    <property type="protein sequence ID" value="KIM98941.1"/>
    <property type="molecule type" value="Genomic_DNA"/>
</dbReference>
<sequence length="111" mass="12379">MAMRMEVEKRVEGSAFAAGSPILFMRPPEEGDMTRPRTDRSNVYFLTSWEIRLGEIGQTARQCFGAASRNIVAQPCLALFATSLLQQSHRIRRAGKSPPPCLSPEISPWSK</sequence>
<dbReference type="HOGENOM" id="CLU_2159116_0_0_1"/>
<evidence type="ECO:0000313" key="3">
    <source>
        <dbReference type="Proteomes" id="UP000054321"/>
    </source>
</evidence>
<accession>A0A0C3H999</accession>